<dbReference type="PANTHER" id="PTHR41967:SF6">
    <property type="entry name" value="FI19406P1-RELATED"/>
    <property type="match status" value="1"/>
</dbReference>
<keyword evidence="2" id="KW-1185">Reference proteome</keyword>
<dbReference type="Pfam" id="PF15994">
    <property type="entry name" value="DUF4770"/>
    <property type="match status" value="1"/>
</dbReference>
<evidence type="ECO:0000313" key="1">
    <source>
        <dbReference type="EnsemblMetazoa" id="AAEL026461-PA"/>
    </source>
</evidence>
<evidence type="ECO:0000313" key="2">
    <source>
        <dbReference type="Proteomes" id="UP000008820"/>
    </source>
</evidence>
<reference evidence="1 2" key="1">
    <citation type="submission" date="2017-06" db="EMBL/GenBank/DDBJ databases">
        <title>Aedes aegypti genome working group (AGWG) sequencing and assembly.</title>
        <authorList>
            <consortium name="Aedes aegypti Genome Working Group (AGWG)"/>
            <person name="Matthews B.J."/>
        </authorList>
    </citation>
    <scope>NUCLEOTIDE SEQUENCE [LARGE SCALE GENOMIC DNA]</scope>
    <source>
        <strain evidence="1 2">LVP_AGWG</strain>
    </source>
</reference>
<gene>
    <name evidence="1" type="primary">110677839</name>
</gene>
<dbReference type="PANTHER" id="PTHR41967">
    <property type="entry name" value="FI19406P1-RELATED"/>
    <property type="match status" value="1"/>
</dbReference>
<dbReference type="InterPro" id="IPR031935">
    <property type="entry name" value="DUF4770"/>
</dbReference>
<name>A0A6I8U4F6_AEDAE</name>
<dbReference type="Proteomes" id="UP000008820">
    <property type="component" value="Chromosome 3"/>
</dbReference>
<sequence length="724" mass="85748">MVVHQEKRRSSVDAHSVRSVNLTKVPKSRNRSSITSQDEIFDAKYKAAIKAYQNYMEGFQLMLAENERKMNKILDERAIPLWFQELSDSQVEALNRLLEAIRDDIDEDTVLRCRGLIRCLGVYPLCPARIFREALIMSHGNDLSFLWFLLELHYSKNRRQGYSNNERLLMSAICHLDMMTTLRGLEGILPPCAPKKPNRARRSCESLGWPTDSRHYCSPYLEPFRVREPRKKCLRKKIFQAPFCLDRYKRYCDPDFVIPNEASRWFAKQVRGNQTAPKSEDDQREHVQRRIPLTASACGSAELIVRELLNDQIALMVGREEERQELCRKHHDMARRRKKLMDLLTKRSAVREKLNDEVTKVRNEQKQADELARDNHLIQLLLRKLIDDSVVTCMLTPRGNCPECWASFERQRKLLDGTQCSCDKEPGIFCLRSMLAVNERKSLLKYFRCCRASVPFEFDYRKILEDDVQRPVCPVKKAIRLALGMEENGDVDESEAVDRCMKQMWRCELKLWHERFLKGREEVAQQKTEVDLLDFEYIDSKDPEFLQHLLKRALLKLCEHPKYVLATFPDAYRVPFLNAWIQNRYGVIPSQRERNELLYESKFFWEWLIPRVTAMRWPVCKDLGMQGRVNWNFKTRLERTAQVQLCAFYRKFKRVQMLENRLYWSTMDPYRTNVDRFREVFFDYLPNCEPLIGPMVRPWQMHEYRPMESLNRALKACDSKSKCA</sequence>
<organism evidence="1 2">
    <name type="scientific">Aedes aegypti</name>
    <name type="common">Yellowfever mosquito</name>
    <name type="synonym">Culex aegypti</name>
    <dbReference type="NCBI Taxonomy" id="7159"/>
    <lineage>
        <taxon>Eukaryota</taxon>
        <taxon>Metazoa</taxon>
        <taxon>Ecdysozoa</taxon>
        <taxon>Arthropoda</taxon>
        <taxon>Hexapoda</taxon>
        <taxon>Insecta</taxon>
        <taxon>Pterygota</taxon>
        <taxon>Neoptera</taxon>
        <taxon>Endopterygota</taxon>
        <taxon>Diptera</taxon>
        <taxon>Nematocera</taxon>
        <taxon>Culicoidea</taxon>
        <taxon>Culicidae</taxon>
        <taxon>Culicinae</taxon>
        <taxon>Aedini</taxon>
        <taxon>Aedes</taxon>
        <taxon>Stegomyia</taxon>
    </lineage>
</organism>
<dbReference type="EnsemblMetazoa" id="AAEL026461-RA">
    <property type="protein sequence ID" value="AAEL026461-PA"/>
    <property type="gene ID" value="AAEL026461"/>
</dbReference>
<dbReference type="InterPro" id="IPR031936">
    <property type="entry name" value="DUF4771"/>
</dbReference>
<dbReference type="OrthoDB" id="6613664at2759"/>
<dbReference type="Pfam" id="PF15995">
    <property type="entry name" value="DUF4771"/>
    <property type="match status" value="1"/>
</dbReference>
<proteinExistence type="predicted"/>
<dbReference type="InParanoid" id="A0A6I8U4F6"/>
<dbReference type="AlphaFoldDB" id="A0A6I8U4F6"/>
<protein>
    <submittedName>
        <fullName evidence="1">Uncharacterized protein</fullName>
    </submittedName>
</protein>
<reference evidence="1" key="2">
    <citation type="submission" date="2020-05" db="UniProtKB">
        <authorList>
            <consortium name="EnsemblMetazoa"/>
        </authorList>
    </citation>
    <scope>IDENTIFICATION</scope>
    <source>
        <strain evidence="1">LVP_AGWG</strain>
    </source>
</reference>
<accession>A0A6I8U4F6</accession>